<feature type="repeat" description="TPR" evidence="6">
    <location>
        <begin position="177"/>
        <end position="210"/>
    </location>
</feature>
<dbReference type="FunFam" id="1.25.40.10:FF:000224">
    <property type="entry name" value="DnaJ and TPR domain protein"/>
    <property type="match status" value="1"/>
</dbReference>
<dbReference type="SMART" id="SM00028">
    <property type="entry name" value="TPR"/>
    <property type="match status" value="8"/>
</dbReference>
<dbReference type="Proteomes" id="UP001162480">
    <property type="component" value="Chromosome 7"/>
</dbReference>
<dbReference type="GO" id="GO:0005788">
    <property type="term" value="C:endoplasmic reticulum lumen"/>
    <property type="evidence" value="ECO:0007669"/>
    <property type="project" value="UniProtKB-SubCell"/>
</dbReference>
<keyword evidence="5" id="KW-0256">Endoplasmic reticulum</keyword>
<dbReference type="Pfam" id="PF13432">
    <property type="entry name" value="TPR_16"/>
    <property type="match status" value="1"/>
</dbReference>
<dbReference type="PROSITE" id="PS50076">
    <property type="entry name" value="DNAJ_2"/>
    <property type="match status" value="1"/>
</dbReference>
<organism evidence="9 10">
    <name type="scientific">Octopus vulgaris</name>
    <name type="common">Common octopus</name>
    <dbReference type="NCBI Taxonomy" id="6645"/>
    <lineage>
        <taxon>Eukaryota</taxon>
        <taxon>Metazoa</taxon>
        <taxon>Spiralia</taxon>
        <taxon>Lophotrochozoa</taxon>
        <taxon>Mollusca</taxon>
        <taxon>Cephalopoda</taxon>
        <taxon>Coleoidea</taxon>
        <taxon>Octopodiformes</taxon>
        <taxon>Octopoda</taxon>
        <taxon>Incirrata</taxon>
        <taxon>Octopodidae</taxon>
        <taxon>Octopus</taxon>
    </lineage>
</organism>
<comment type="subcellular location">
    <subcellularLocation>
        <location evidence="1">Endoplasmic reticulum lumen</location>
    </subcellularLocation>
</comment>
<dbReference type="AlphaFoldDB" id="A0AA36F874"/>
<dbReference type="GO" id="GO:0051787">
    <property type="term" value="F:misfolded protein binding"/>
    <property type="evidence" value="ECO:0007669"/>
    <property type="project" value="TreeGrafter"/>
</dbReference>
<dbReference type="InterPro" id="IPR001623">
    <property type="entry name" value="DnaJ_domain"/>
</dbReference>
<feature type="domain" description="J" evidence="8">
    <location>
        <begin position="349"/>
        <end position="417"/>
    </location>
</feature>
<evidence type="ECO:0000256" key="1">
    <source>
        <dbReference type="ARBA" id="ARBA00004319"/>
    </source>
</evidence>
<dbReference type="Pfam" id="PF13181">
    <property type="entry name" value="TPR_8"/>
    <property type="match status" value="2"/>
</dbReference>
<evidence type="ECO:0000256" key="3">
    <source>
        <dbReference type="ARBA" id="ARBA00022737"/>
    </source>
</evidence>
<feature type="repeat" description="TPR" evidence="6">
    <location>
        <begin position="63"/>
        <end position="96"/>
    </location>
</feature>
<protein>
    <submittedName>
        <fullName evidence="9">DnaJ homolog subfamily C member 3-like</fullName>
    </submittedName>
</protein>
<evidence type="ECO:0000256" key="6">
    <source>
        <dbReference type="PROSITE-ProRule" id="PRU00339"/>
    </source>
</evidence>
<sequence>MGKTLLAQGKLTDALSHYHAAVEGDPSNYLTYYKRATVFLALGKSRSAQPDLDRVLELKPNFNAARMQRGNVLLKQGQLDEAKDDYTTVLKFDPNHSQAQKQLDLIDPLKAEISEAKARYKSGDHQAAIDHLTKAIEVCPWSPELKEIRSECYIALGDLLKAIHDIRPTTKLRNDNTAAFLKLSLLHYQLGEADDSLSQIRECLKLDPDHKDCFQHYKKVKKLVKLINAAQEQANSQSYEECIQKANQILEMENKNQQFILKGKSFLCHCNSKAGFEKEAIKKCSEVLTIDSNNVDAYCDRAEAYIKATQYNDAVNDYQQAQNIDSESHRVQEGLEKAKKILKQSKRRDYYKILGVRRNADKRTILRAYRKLAVKWHPDKYDNEEDKKNAQQHFIDIAAAKEVLTNPEKRQKFDHGEDPLDPENQNEHGGGPFWHQGFNPFESGGGFQFKFHFN</sequence>
<feature type="region of interest" description="Disordered" evidence="7">
    <location>
        <begin position="410"/>
        <end position="437"/>
    </location>
</feature>
<dbReference type="InterPro" id="IPR019734">
    <property type="entry name" value="TPR_rpt"/>
</dbReference>
<dbReference type="SUPFAM" id="SSF46565">
    <property type="entry name" value="Chaperone J-domain"/>
    <property type="match status" value="1"/>
</dbReference>
<name>A0AA36F874_OCTVU</name>
<dbReference type="Pfam" id="PF00226">
    <property type="entry name" value="DnaJ"/>
    <property type="match status" value="1"/>
</dbReference>
<keyword evidence="4 6" id="KW-0802">TPR repeat</keyword>
<dbReference type="GO" id="GO:0051087">
    <property type="term" value="F:protein-folding chaperone binding"/>
    <property type="evidence" value="ECO:0007669"/>
    <property type="project" value="TreeGrafter"/>
</dbReference>
<evidence type="ECO:0000259" key="8">
    <source>
        <dbReference type="PROSITE" id="PS50076"/>
    </source>
</evidence>
<dbReference type="PROSITE" id="PS50005">
    <property type="entry name" value="TPR"/>
    <property type="match status" value="3"/>
</dbReference>
<accession>A0AA36F874</accession>
<evidence type="ECO:0000256" key="5">
    <source>
        <dbReference type="ARBA" id="ARBA00022824"/>
    </source>
</evidence>
<gene>
    <name evidence="9" type="ORF">OCTVUL_1B020632</name>
</gene>
<dbReference type="CDD" id="cd06257">
    <property type="entry name" value="DnaJ"/>
    <property type="match status" value="1"/>
</dbReference>
<evidence type="ECO:0000313" key="9">
    <source>
        <dbReference type="EMBL" id="CAI9725633.1"/>
    </source>
</evidence>
<keyword evidence="10" id="KW-1185">Reference proteome</keyword>
<evidence type="ECO:0000256" key="4">
    <source>
        <dbReference type="ARBA" id="ARBA00022803"/>
    </source>
</evidence>
<feature type="repeat" description="TPR" evidence="6">
    <location>
        <begin position="295"/>
        <end position="328"/>
    </location>
</feature>
<dbReference type="PANTHER" id="PTHR44140">
    <property type="entry name" value="LD25575P"/>
    <property type="match status" value="1"/>
</dbReference>
<dbReference type="GO" id="GO:0034975">
    <property type="term" value="P:protein folding in endoplasmic reticulum"/>
    <property type="evidence" value="ECO:0007669"/>
    <property type="project" value="TreeGrafter"/>
</dbReference>
<keyword evidence="3" id="KW-0677">Repeat</keyword>
<evidence type="ECO:0000313" key="10">
    <source>
        <dbReference type="Proteomes" id="UP001162480"/>
    </source>
</evidence>
<keyword evidence="2" id="KW-0732">Signal</keyword>
<proteinExistence type="predicted"/>
<dbReference type="SMART" id="SM00271">
    <property type="entry name" value="DnaJ"/>
    <property type="match status" value="1"/>
</dbReference>
<dbReference type="InterPro" id="IPR036869">
    <property type="entry name" value="J_dom_sf"/>
</dbReference>
<dbReference type="PANTHER" id="PTHR44140:SF2">
    <property type="entry name" value="LD25575P"/>
    <property type="match status" value="1"/>
</dbReference>
<dbReference type="InterPro" id="IPR011990">
    <property type="entry name" value="TPR-like_helical_dom_sf"/>
</dbReference>
<dbReference type="EMBL" id="OX597820">
    <property type="protein sequence ID" value="CAI9725633.1"/>
    <property type="molecule type" value="Genomic_DNA"/>
</dbReference>
<dbReference type="Gene3D" id="1.25.40.10">
    <property type="entry name" value="Tetratricopeptide repeat domain"/>
    <property type="match status" value="1"/>
</dbReference>
<reference evidence="9" key="1">
    <citation type="submission" date="2023-08" db="EMBL/GenBank/DDBJ databases">
        <authorList>
            <person name="Alioto T."/>
            <person name="Alioto T."/>
            <person name="Gomez Garrido J."/>
        </authorList>
    </citation>
    <scope>NUCLEOTIDE SEQUENCE</scope>
</reference>
<dbReference type="InterPro" id="IPR051727">
    <property type="entry name" value="DnaJ_C3_Co-chaperones"/>
</dbReference>
<evidence type="ECO:0000256" key="2">
    <source>
        <dbReference type="ARBA" id="ARBA00022729"/>
    </source>
</evidence>
<dbReference type="PRINTS" id="PR00625">
    <property type="entry name" value="JDOMAIN"/>
</dbReference>
<dbReference type="SUPFAM" id="SSF48452">
    <property type="entry name" value="TPR-like"/>
    <property type="match status" value="1"/>
</dbReference>
<dbReference type="Gene3D" id="1.10.287.110">
    <property type="entry name" value="DnaJ domain"/>
    <property type="match status" value="1"/>
</dbReference>
<evidence type="ECO:0000256" key="7">
    <source>
        <dbReference type="SAM" id="MobiDB-lite"/>
    </source>
</evidence>